<sequence length="131" mass="14660">MLLTYSGIILLLIFLLVTYLISSFEKIFAWKQTYKDFCGLFKDALSPFVVLISTIVILGIEITTSTIIGIALFNIVTEESLLYAQYAFILSSILLLILLVGLRIVKDFAGASRLGIYFIVSVAGLFWSQYI</sequence>
<evidence type="ECO:0000256" key="1">
    <source>
        <dbReference type="SAM" id="Phobius"/>
    </source>
</evidence>
<keyword evidence="3" id="KW-1185">Reference proteome</keyword>
<evidence type="ECO:0000313" key="3">
    <source>
        <dbReference type="Proteomes" id="UP000239002"/>
    </source>
</evidence>
<organism evidence="2 3">
    <name type="scientific">Nonlabens xylanidelens</name>
    <dbReference type="NCBI Taxonomy" id="191564"/>
    <lineage>
        <taxon>Bacteria</taxon>
        <taxon>Pseudomonadati</taxon>
        <taxon>Bacteroidota</taxon>
        <taxon>Flavobacteriia</taxon>
        <taxon>Flavobacteriales</taxon>
        <taxon>Flavobacteriaceae</taxon>
        <taxon>Nonlabens</taxon>
    </lineage>
</organism>
<feature type="transmembrane region" description="Helical" evidence="1">
    <location>
        <begin position="45"/>
        <end position="76"/>
    </location>
</feature>
<feature type="transmembrane region" description="Helical" evidence="1">
    <location>
        <begin position="6"/>
        <end position="24"/>
    </location>
</feature>
<feature type="transmembrane region" description="Helical" evidence="1">
    <location>
        <begin position="114"/>
        <end position="130"/>
    </location>
</feature>
<name>A0A2S6IR22_9FLAO</name>
<comment type="caution">
    <text evidence="2">The sequence shown here is derived from an EMBL/GenBank/DDBJ whole genome shotgun (WGS) entry which is preliminary data.</text>
</comment>
<dbReference type="EMBL" id="PTJE01000001">
    <property type="protein sequence ID" value="PPK96689.1"/>
    <property type="molecule type" value="Genomic_DNA"/>
</dbReference>
<proteinExistence type="predicted"/>
<feature type="transmembrane region" description="Helical" evidence="1">
    <location>
        <begin position="82"/>
        <end position="102"/>
    </location>
</feature>
<reference evidence="2 3" key="1">
    <citation type="submission" date="2018-02" db="EMBL/GenBank/DDBJ databases">
        <title>Genomic Encyclopedia of Archaeal and Bacterial Type Strains, Phase II (KMG-II): from individual species to whole genera.</title>
        <authorList>
            <person name="Goeker M."/>
        </authorList>
    </citation>
    <scope>NUCLEOTIDE SEQUENCE [LARGE SCALE GENOMIC DNA]</scope>
    <source>
        <strain evidence="2 3">DSM 16809</strain>
    </source>
</reference>
<dbReference type="RefSeq" id="WP_104514232.1">
    <property type="nucleotide sequence ID" value="NZ_MQVW01000027.1"/>
</dbReference>
<evidence type="ECO:0000313" key="2">
    <source>
        <dbReference type="EMBL" id="PPK96689.1"/>
    </source>
</evidence>
<dbReference type="Proteomes" id="UP000239002">
    <property type="component" value="Unassembled WGS sequence"/>
</dbReference>
<keyword evidence="1" id="KW-0472">Membrane</keyword>
<protein>
    <recommendedName>
        <fullName evidence="4">DoxX-like protein</fullName>
    </recommendedName>
</protein>
<dbReference type="AlphaFoldDB" id="A0A2S6IR22"/>
<keyword evidence="1" id="KW-1133">Transmembrane helix</keyword>
<evidence type="ECO:0008006" key="4">
    <source>
        <dbReference type="Google" id="ProtNLM"/>
    </source>
</evidence>
<dbReference type="OrthoDB" id="957977at2"/>
<accession>A0A2S6IR22</accession>
<gene>
    <name evidence="2" type="ORF">LY01_00513</name>
</gene>
<keyword evidence="1" id="KW-0812">Transmembrane</keyword>